<gene>
    <name evidence="2" type="ORF">ASILVAE211_19790</name>
</gene>
<keyword evidence="1" id="KW-0732">Signal</keyword>
<dbReference type="Proteomes" id="UP000708298">
    <property type="component" value="Unassembled WGS sequence"/>
</dbReference>
<name>A0A963YUS4_9PROT</name>
<dbReference type="EMBL" id="JAESVB010000013">
    <property type="protein sequence ID" value="MCB8877446.1"/>
    <property type="molecule type" value="Genomic_DNA"/>
</dbReference>
<accession>A0A963YUS4</accession>
<evidence type="ECO:0000313" key="3">
    <source>
        <dbReference type="Proteomes" id="UP000708298"/>
    </source>
</evidence>
<proteinExistence type="predicted"/>
<dbReference type="AlphaFoldDB" id="A0A963YUS4"/>
<dbReference type="InterPro" id="IPR031618">
    <property type="entry name" value="T4SS_TraI"/>
</dbReference>
<comment type="caution">
    <text evidence="2">The sequence shown here is derived from an EMBL/GenBank/DDBJ whole genome shotgun (WGS) entry which is preliminary data.</text>
</comment>
<sequence>MRKLRATIMVGTMFMSLGAASVAHSQTNSLTSPAVPPFPTPAQMEQNLPTLGNPINQPITGASEQPLVVGAEAPPSLEALQDARPGDQPNDGLSASRQGTLQTAAMTYGAQGGLAARSFAINEMLRRYEAQLDTTYDFGALVLPVNGGQTLMRPPIVSAAQMAFALGDNGQVARETSCIYEITREAQLASTPPNWRAYLVRSWANPLRPTDASLPRTKQEVAYWDKWIAEGWADGETQADEIFLSDLGRLQRDMVGMARYRVLLRANLVEQPVLAFKTQAADGGRDSLHINDQVIRITNQPGLQGNPGHWTPGAGCPQ</sequence>
<dbReference type="RefSeq" id="WP_227323094.1">
    <property type="nucleotide sequence ID" value="NZ_JAESVB010000013.1"/>
</dbReference>
<evidence type="ECO:0000256" key="1">
    <source>
        <dbReference type="SAM" id="SignalP"/>
    </source>
</evidence>
<organism evidence="2 3">
    <name type="scientific">Acidisoma silvae</name>
    <dbReference type="NCBI Taxonomy" id="2802396"/>
    <lineage>
        <taxon>Bacteria</taxon>
        <taxon>Pseudomonadati</taxon>
        <taxon>Pseudomonadota</taxon>
        <taxon>Alphaproteobacteria</taxon>
        <taxon>Acetobacterales</taxon>
        <taxon>Acidocellaceae</taxon>
        <taxon>Acidisoma</taxon>
    </lineage>
</organism>
<reference evidence="2" key="2">
    <citation type="submission" date="2021-01" db="EMBL/GenBank/DDBJ databases">
        <authorList>
            <person name="Mieszkin S."/>
            <person name="Pouder E."/>
            <person name="Alain K."/>
        </authorList>
    </citation>
    <scope>NUCLEOTIDE SEQUENCE</scope>
    <source>
        <strain evidence="2">HW T2.11</strain>
    </source>
</reference>
<dbReference type="Pfam" id="PF16932">
    <property type="entry name" value="T4SS_TraI"/>
    <property type="match status" value="1"/>
</dbReference>
<protein>
    <submittedName>
        <fullName evidence="2">Type IV secretory system conjugative DNA transfer family protein</fullName>
    </submittedName>
</protein>
<feature type="signal peptide" evidence="1">
    <location>
        <begin position="1"/>
        <end position="25"/>
    </location>
</feature>
<evidence type="ECO:0000313" key="2">
    <source>
        <dbReference type="EMBL" id="MCB8877446.1"/>
    </source>
</evidence>
<reference evidence="2" key="1">
    <citation type="journal article" date="2021" name="Microorganisms">
        <title>Acidisoma silvae sp. nov. and Acidisomacellulosilytica sp. nov., Two Acidophilic Bacteria Isolated from Decaying Wood, Hydrolyzing Cellulose and Producing Poly-3-hydroxybutyrate.</title>
        <authorList>
            <person name="Mieszkin S."/>
            <person name="Pouder E."/>
            <person name="Uroz S."/>
            <person name="Simon-Colin C."/>
            <person name="Alain K."/>
        </authorList>
    </citation>
    <scope>NUCLEOTIDE SEQUENCE</scope>
    <source>
        <strain evidence="2">HW T2.11</strain>
    </source>
</reference>
<keyword evidence="3" id="KW-1185">Reference proteome</keyword>
<feature type="chain" id="PRO_5037673880" evidence="1">
    <location>
        <begin position="26"/>
        <end position="318"/>
    </location>
</feature>